<feature type="transmembrane region" description="Helical" evidence="1">
    <location>
        <begin position="23"/>
        <end position="43"/>
    </location>
</feature>
<feature type="transmembrane region" description="Helical" evidence="1">
    <location>
        <begin position="365"/>
        <end position="387"/>
    </location>
</feature>
<keyword evidence="1" id="KW-1133">Transmembrane helix</keyword>
<reference evidence="3 4" key="1">
    <citation type="submission" date="2017-11" db="EMBL/GenBank/DDBJ databases">
        <title>Infants hospitalized years apart are colonized by the same room-sourced microbial strains.</title>
        <authorList>
            <person name="Brooks B."/>
            <person name="Olm M.R."/>
            <person name="Firek B.A."/>
            <person name="Baker R."/>
            <person name="Thomas B.C."/>
            <person name="Morowitz M.J."/>
            <person name="Banfield J.F."/>
        </authorList>
    </citation>
    <scope>NUCLEOTIDE SEQUENCE [LARGE SCALE GENOMIC DNA]</scope>
    <source>
        <strain evidence="3">S2_009_000_R2_76</strain>
    </source>
</reference>
<feature type="transmembrane region" description="Helical" evidence="1">
    <location>
        <begin position="63"/>
        <end position="88"/>
    </location>
</feature>
<evidence type="ECO:0000313" key="3">
    <source>
        <dbReference type="EMBL" id="PZP51013.1"/>
    </source>
</evidence>
<evidence type="ECO:0000256" key="1">
    <source>
        <dbReference type="SAM" id="Phobius"/>
    </source>
</evidence>
<feature type="transmembrane region" description="Helical" evidence="1">
    <location>
        <begin position="100"/>
        <end position="116"/>
    </location>
</feature>
<dbReference type="InterPro" id="IPR007349">
    <property type="entry name" value="DUF418"/>
</dbReference>
<sequence length="454" mass="53032">MTQQSSTLLKPVSEKERLFNMDVLRGFALLGILLMNIPFFALPSQYSLAWNTNTHNINFWFDTIITIFFEGKMRALFSLLFGVGILLFTANKEGSGKQITWLYYRRMLWLCLFGLIDAHVLLWMGDILFLYGLCGSIAYLFRKMKPIYLALGVPIAIILGFTFNAMYISGIRTKLLNYNAAQSAIEKKMSLSNKQKEDVRAWEDFRKEQLPDQKEIVSTTAKMKSGYASVASVIRPQAFLFETTYLFFGIWDPLVLMLFGMALYKWGFFSNTWQSKTYKKLILLGYSLGLPLVIYSYYFSFTYTYSIAAKLSYLEKHPILWTKLIYDFQRLLLMMAHASVIILIIRSKVLTGLTKRLAAVGRMAFTNYIMHTVICTTLFFGYGFNLFGDLEYYQLYAVVLAIWLFQLWISPIWLKYNLFGPLEWVWRSLTYWKKFPLKRKKEYETNIEEVKLSI</sequence>
<organism evidence="3 4">
    <name type="scientific">Pseudopedobacter saltans</name>
    <dbReference type="NCBI Taxonomy" id="151895"/>
    <lineage>
        <taxon>Bacteria</taxon>
        <taxon>Pseudomonadati</taxon>
        <taxon>Bacteroidota</taxon>
        <taxon>Sphingobacteriia</taxon>
        <taxon>Sphingobacteriales</taxon>
        <taxon>Sphingobacteriaceae</taxon>
        <taxon>Pseudopedobacter</taxon>
    </lineage>
</organism>
<gene>
    <name evidence="3" type="ORF">DI598_04205</name>
</gene>
<proteinExistence type="predicted"/>
<name>A0A2W5F856_9SPHI</name>
<feature type="domain" description="DUF418" evidence="2">
    <location>
        <begin position="263"/>
        <end position="433"/>
    </location>
</feature>
<feature type="transmembrane region" description="Helical" evidence="1">
    <location>
        <begin position="328"/>
        <end position="345"/>
    </location>
</feature>
<dbReference type="PANTHER" id="PTHR30590:SF2">
    <property type="entry name" value="INNER MEMBRANE PROTEIN"/>
    <property type="match status" value="1"/>
</dbReference>
<dbReference type="Proteomes" id="UP000249645">
    <property type="component" value="Unassembled WGS sequence"/>
</dbReference>
<keyword evidence="1" id="KW-0812">Transmembrane</keyword>
<protein>
    <recommendedName>
        <fullName evidence="2">DUF418 domain-containing protein</fullName>
    </recommendedName>
</protein>
<dbReference type="Pfam" id="PF04235">
    <property type="entry name" value="DUF418"/>
    <property type="match status" value="1"/>
</dbReference>
<feature type="transmembrane region" description="Helical" evidence="1">
    <location>
        <begin position="281"/>
        <end position="308"/>
    </location>
</feature>
<feature type="transmembrane region" description="Helical" evidence="1">
    <location>
        <begin position="393"/>
        <end position="414"/>
    </location>
</feature>
<feature type="transmembrane region" description="Helical" evidence="1">
    <location>
        <begin position="148"/>
        <end position="168"/>
    </location>
</feature>
<comment type="caution">
    <text evidence="3">The sequence shown here is derived from an EMBL/GenBank/DDBJ whole genome shotgun (WGS) entry which is preliminary data.</text>
</comment>
<dbReference type="AlphaFoldDB" id="A0A2W5F856"/>
<dbReference type="EMBL" id="QFOI01000045">
    <property type="protein sequence ID" value="PZP51013.1"/>
    <property type="molecule type" value="Genomic_DNA"/>
</dbReference>
<accession>A0A2W5F856</accession>
<evidence type="ECO:0000259" key="2">
    <source>
        <dbReference type="Pfam" id="PF04235"/>
    </source>
</evidence>
<feature type="transmembrane region" description="Helical" evidence="1">
    <location>
        <begin position="245"/>
        <end position="269"/>
    </location>
</feature>
<keyword evidence="1" id="KW-0472">Membrane</keyword>
<dbReference type="PANTHER" id="PTHR30590">
    <property type="entry name" value="INNER MEMBRANE PROTEIN"/>
    <property type="match status" value="1"/>
</dbReference>
<evidence type="ECO:0000313" key="4">
    <source>
        <dbReference type="Proteomes" id="UP000249645"/>
    </source>
</evidence>
<feature type="transmembrane region" description="Helical" evidence="1">
    <location>
        <begin position="122"/>
        <end position="141"/>
    </location>
</feature>
<dbReference type="InterPro" id="IPR052529">
    <property type="entry name" value="Bact_Transport_Assoc"/>
</dbReference>